<dbReference type="Pfam" id="PF00270">
    <property type="entry name" value="DEAD"/>
    <property type="match status" value="1"/>
</dbReference>
<comment type="similarity">
    <text evidence="6">Belongs to the DEAD box helicase family. DDX55/SPB4 subfamily.</text>
</comment>
<dbReference type="EC" id="3.6.4.13" evidence="8"/>
<dbReference type="InterPro" id="IPR014001">
    <property type="entry name" value="Helicase_ATP-bd"/>
</dbReference>
<dbReference type="PROSITE" id="PS51192">
    <property type="entry name" value="HELICASE_ATP_BIND_1"/>
    <property type="match status" value="1"/>
</dbReference>
<evidence type="ECO:0000256" key="6">
    <source>
        <dbReference type="ARBA" id="ARBA00038002"/>
    </source>
</evidence>
<comment type="caution">
    <text evidence="12">The sequence shown here is derived from an EMBL/GenBank/DDBJ whole genome shotgun (WGS) entry which is preliminary data.</text>
</comment>
<dbReference type="GO" id="GO:0003723">
    <property type="term" value="F:RNA binding"/>
    <property type="evidence" value="ECO:0007669"/>
    <property type="project" value="UniProtKB-UniRule"/>
</dbReference>
<dbReference type="Pfam" id="PF13959">
    <property type="entry name" value="CTE_SPB4"/>
    <property type="match status" value="1"/>
</dbReference>
<dbReference type="FunFam" id="3.40.50.300:FF:000877">
    <property type="entry name" value="RNA helicase"/>
    <property type="match status" value="1"/>
</dbReference>
<comment type="function">
    <text evidence="8">RNA helicase.</text>
</comment>
<evidence type="ECO:0000256" key="5">
    <source>
        <dbReference type="ARBA" id="ARBA00022884"/>
    </source>
</evidence>
<dbReference type="SMART" id="SM00490">
    <property type="entry name" value="HELICc"/>
    <property type="match status" value="1"/>
</dbReference>
<dbReference type="InterPro" id="IPR025313">
    <property type="entry name" value="SPB4-like_CTE"/>
</dbReference>
<dbReference type="GO" id="GO:0005524">
    <property type="term" value="F:ATP binding"/>
    <property type="evidence" value="ECO:0007669"/>
    <property type="project" value="UniProtKB-UniRule"/>
</dbReference>
<dbReference type="GO" id="GO:0003724">
    <property type="term" value="F:RNA helicase activity"/>
    <property type="evidence" value="ECO:0007669"/>
    <property type="project" value="UniProtKB-EC"/>
</dbReference>
<feature type="compositionally biased region" description="Basic residues" evidence="9">
    <location>
        <begin position="533"/>
        <end position="549"/>
    </location>
</feature>
<sequence>MDTSWKSLEKSIHPSVMKGIERFNFKNMTAVQTACIPQLVNYKDVAAEAVTGSGKTLAFLVPVLHILLRREEKWKIHEVGAIIIAPTRELAFQIKEVLAKLIEDISNLRHILFIGGTPIQNDVEEFVTKGANIIIATPGRLEDLLLRREDSRIALAVKHLEVLILDEADCLLNLGFEKSLNTILRLLPKQRRTGLFSATQTTELMKLIRAGLRNPVSVVVRDNDSKGRVPALLENFYSIVEPEKKFLVLVEFLKQERTKKVLVFFSTCACVEYFSMVLLRVLQKSNISSIKSIHGKMKDKQRFSIFNKFRESTTGILCCTDVMARGIDITQKIDWVIQFDPPSHPASFVHRAGRTARNGDEGKALLFLMPSESDYINYIKVSEKVDVDSMSLDYLNTSEENRVLLMKQLQKFQLKDRIYYDKAMRAFVSYYKAYTKYDCHLILRHKDLNLARTAECFALLKFPKMSELDGKKPDDFVEVAVNLNSLHYSDKQKETTRKKNLKVFKETGTWPEKKGDQKRMHLLMKDTSWSNHKEKRSKRKEKVAKKLTKKRQRSALTLEEYEELEKDDALVKKLKRKKISDADFDEEMGLTVEDEQT</sequence>
<dbReference type="Proteomes" id="UP000708208">
    <property type="component" value="Unassembled WGS sequence"/>
</dbReference>
<comment type="catalytic activity">
    <reaction evidence="7 8">
        <text>ATP + H2O = ADP + phosphate + H(+)</text>
        <dbReference type="Rhea" id="RHEA:13065"/>
        <dbReference type="ChEBI" id="CHEBI:15377"/>
        <dbReference type="ChEBI" id="CHEBI:15378"/>
        <dbReference type="ChEBI" id="CHEBI:30616"/>
        <dbReference type="ChEBI" id="CHEBI:43474"/>
        <dbReference type="ChEBI" id="CHEBI:456216"/>
        <dbReference type="EC" id="3.6.4.13"/>
    </reaction>
</comment>
<dbReference type="GO" id="GO:0016787">
    <property type="term" value="F:hydrolase activity"/>
    <property type="evidence" value="ECO:0007669"/>
    <property type="project" value="UniProtKB-KW"/>
</dbReference>
<evidence type="ECO:0000256" key="4">
    <source>
        <dbReference type="ARBA" id="ARBA00022840"/>
    </source>
</evidence>
<dbReference type="Pfam" id="PF00271">
    <property type="entry name" value="Helicase_C"/>
    <property type="match status" value="1"/>
</dbReference>
<dbReference type="SMART" id="SM00487">
    <property type="entry name" value="DEXDc"/>
    <property type="match status" value="1"/>
</dbReference>
<dbReference type="PANTHER" id="PTHR24031">
    <property type="entry name" value="RNA HELICASE"/>
    <property type="match status" value="1"/>
</dbReference>
<dbReference type="InterPro" id="IPR001650">
    <property type="entry name" value="Helicase_C-like"/>
</dbReference>
<evidence type="ECO:0000256" key="9">
    <source>
        <dbReference type="SAM" id="MobiDB-lite"/>
    </source>
</evidence>
<keyword evidence="5 8" id="KW-0694">RNA-binding</keyword>
<feature type="region of interest" description="Disordered" evidence="9">
    <location>
        <begin position="526"/>
        <end position="549"/>
    </location>
</feature>
<feature type="domain" description="Helicase ATP-binding" evidence="10">
    <location>
        <begin position="36"/>
        <end position="218"/>
    </location>
</feature>
<evidence type="ECO:0000259" key="10">
    <source>
        <dbReference type="PROSITE" id="PS51192"/>
    </source>
</evidence>
<accession>A0A8J2JIX2</accession>
<dbReference type="SMART" id="SM01178">
    <property type="entry name" value="DUF4217"/>
    <property type="match status" value="1"/>
</dbReference>
<evidence type="ECO:0000259" key="11">
    <source>
        <dbReference type="PROSITE" id="PS51194"/>
    </source>
</evidence>
<keyword evidence="3 8" id="KW-0347">Helicase</keyword>
<dbReference type="CDD" id="cd18787">
    <property type="entry name" value="SF2_C_DEAD"/>
    <property type="match status" value="1"/>
</dbReference>
<evidence type="ECO:0000313" key="12">
    <source>
        <dbReference type="EMBL" id="CAG7719677.1"/>
    </source>
</evidence>
<evidence type="ECO:0000256" key="8">
    <source>
        <dbReference type="RuleBase" id="RU365068"/>
    </source>
</evidence>
<protein>
    <recommendedName>
        <fullName evidence="8">ATP-dependent RNA helicase</fullName>
        <ecNumber evidence="8">3.6.4.13</ecNumber>
    </recommendedName>
</protein>
<gene>
    <name evidence="12" type="ORF">AFUS01_LOCUS8989</name>
</gene>
<comment type="domain">
    <text evidence="8">The Q motif is unique to and characteristic of the DEAD box family of RNA helicases and controls ATP binding and hydrolysis.</text>
</comment>
<proteinExistence type="inferred from homology"/>
<dbReference type="InterPro" id="IPR011545">
    <property type="entry name" value="DEAD/DEAH_box_helicase_dom"/>
</dbReference>
<keyword evidence="2 8" id="KW-0378">Hydrolase</keyword>
<dbReference type="AlphaFoldDB" id="A0A8J2JIX2"/>
<feature type="domain" description="Helicase C-terminal" evidence="11">
    <location>
        <begin position="232"/>
        <end position="403"/>
    </location>
</feature>
<evidence type="ECO:0000256" key="2">
    <source>
        <dbReference type="ARBA" id="ARBA00022801"/>
    </source>
</evidence>
<organism evidence="12 13">
    <name type="scientific">Allacma fusca</name>
    <dbReference type="NCBI Taxonomy" id="39272"/>
    <lineage>
        <taxon>Eukaryota</taxon>
        <taxon>Metazoa</taxon>
        <taxon>Ecdysozoa</taxon>
        <taxon>Arthropoda</taxon>
        <taxon>Hexapoda</taxon>
        <taxon>Collembola</taxon>
        <taxon>Symphypleona</taxon>
        <taxon>Sminthuridae</taxon>
        <taxon>Allacma</taxon>
    </lineage>
</organism>
<dbReference type="EMBL" id="CAJVCH010063499">
    <property type="protein sequence ID" value="CAG7719677.1"/>
    <property type="molecule type" value="Genomic_DNA"/>
</dbReference>
<evidence type="ECO:0000256" key="1">
    <source>
        <dbReference type="ARBA" id="ARBA00022741"/>
    </source>
</evidence>
<reference evidence="12" key="1">
    <citation type="submission" date="2021-06" db="EMBL/GenBank/DDBJ databases">
        <authorList>
            <person name="Hodson N. C."/>
            <person name="Mongue J. A."/>
            <person name="Jaron S. K."/>
        </authorList>
    </citation>
    <scope>NUCLEOTIDE SEQUENCE</scope>
</reference>
<dbReference type="PROSITE" id="PS51194">
    <property type="entry name" value="HELICASE_CTER"/>
    <property type="match status" value="1"/>
</dbReference>
<keyword evidence="4 8" id="KW-0067">ATP-binding</keyword>
<evidence type="ECO:0000256" key="7">
    <source>
        <dbReference type="ARBA" id="ARBA00047984"/>
    </source>
</evidence>
<keyword evidence="1 8" id="KW-0547">Nucleotide-binding</keyword>
<dbReference type="CDD" id="cd17960">
    <property type="entry name" value="DEADc_DDX55"/>
    <property type="match status" value="1"/>
</dbReference>
<keyword evidence="13" id="KW-1185">Reference proteome</keyword>
<dbReference type="OrthoDB" id="7396459at2759"/>
<evidence type="ECO:0000256" key="3">
    <source>
        <dbReference type="ARBA" id="ARBA00022806"/>
    </source>
</evidence>
<evidence type="ECO:0000313" key="13">
    <source>
        <dbReference type="Proteomes" id="UP000708208"/>
    </source>
</evidence>
<name>A0A8J2JIX2_9HEXA</name>